<reference evidence="3" key="1">
    <citation type="submission" date="2015-07" db="EMBL/GenBank/DDBJ databases">
        <title>Whole genome sequence of an Ensifer adhaerens strain isolated from a cave pool in the Wind Cave National Park.</title>
        <authorList>
            <person name="Eng W.W.H."/>
            <person name="Gan H.M."/>
            <person name="Barton H.A."/>
            <person name="Savka M.A."/>
        </authorList>
    </citation>
    <scope>NUCLEOTIDE SEQUENCE [LARGE SCALE GENOMIC DNA]</scope>
    <source>
        <strain evidence="3">SD006</strain>
    </source>
</reference>
<feature type="transmembrane region" description="Helical" evidence="1">
    <location>
        <begin position="31"/>
        <end position="54"/>
    </location>
</feature>
<evidence type="ECO:0000313" key="3">
    <source>
        <dbReference type="Proteomes" id="UP000037425"/>
    </source>
</evidence>
<dbReference type="RefSeq" id="WP_053252276.1">
    <property type="nucleotide sequence ID" value="NZ_LGAP01000031.1"/>
</dbReference>
<sequence>MDTFLKIAGAVVIVVSLAIALRVTVPSFGSVGIILALQSASPAIGVGVALAAFGSMLGQLKKIRLAAERQADLFQSILERRSQPAAE</sequence>
<dbReference type="PATRIC" id="fig|106592.7.peg.4943"/>
<organism evidence="2 3">
    <name type="scientific">Ensifer adhaerens</name>
    <name type="common">Sinorhizobium morelense</name>
    <dbReference type="NCBI Taxonomy" id="106592"/>
    <lineage>
        <taxon>Bacteria</taxon>
        <taxon>Pseudomonadati</taxon>
        <taxon>Pseudomonadota</taxon>
        <taxon>Alphaproteobacteria</taxon>
        <taxon>Hyphomicrobiales</taxon>
        <taxon>Rhizobiaceae</taxon>
        <taxon>Sinorhizobium/Ensifer group</taxon>
        <taxon>Ensifer</taxon>
    </lineage>
</organism>
<dbReference type="Proteomes" id="UP000037425">
    <property type="component" value="Unassembled WGS sequence"/>
</dbReference>
<dbReference type="OrthoDB" id="8281503at2"/>
<keyword evidence="1" id="KW-1133">Transmembrane helix</keyword>
<name>A0A0L8BHB5_ENSAD</name>
<dbReference type="AlphaFoldDB" id="A0A0L8BHB5"/>
<proteinExistence type="predicted"/>
<comment type="caution">
    <text evidence="2">The sequence shown here is derived from an EMBL/GenBank/DDBJ whole genome shotgun (WGS) entry which is preliminary data.</text>
</comment>
<keyword evidence="1" id="KW-0472">Membrane</keyword>
<evidence type="ECO:0000313" key="2">
    <source>
        <dbReference type="EMBL" id="KOF13945.1"/>
    </source>
</evidence>
<evidence type="ECO:0000256" key="1">
    <source>
        <dbReference type="SAM" id="Phobius"/>
    </source>
</evidence>
<protein>
    <submittedName>
        <fullName evidence="2">Uncharacterized protein</fullName>
    </submittedName>
</protein>
<gene>
    <name evidence="2" type="ORF">AC244_29010</name>
</gene>
<dbReference type="EMBL" id="LGAP01000031">
    <property type="protein sequence ID" value="KOF13945.1"/>
    <property type="molecule type" value="Genomic_DNA"/>
</dbReference>
<feature type="transmembrane region" description="Helical" evidence="1">
    <location>
        <begin position="7"/>
        <end position="25"/>
    </location>
</feature>
<accession>A0A0L8BHB5</accession>
<keyword evidence="1" id="KW-0812">Transmembrane</keyword>